<evidence type="ECO:0000256" key="1">
    <source>
        <dbReference type="ARBA" id="ARBA00006547"/>
    </source>
</evidence>
<proteinExistence type="inferred from homology"/>
<dbReference type="PANTHER" id="PTHR11786:SF0">
    <property type="entry name" value="ARYLAMINE N-ACETYLTRANSFERASE 4-RELATED"/>
    <property type="match status" value="1"/>
</dbReference>
<dbReference type="Proteomes" id="UP001597419">
    <property type="component" value="Unassembled WGS sequence"/>
</dbReference>
<evidence type="ECO:0000313" key="3">
    <source>
        <dbReference type="EMBL" id="MFD2460329.1"/>
    </source>
</evidence>
<protein>
    <submittedName>
        <fullName evidence="3">Arylamine N-acetyltransferase</fullName>
    </submittedName>
</protein>
<dbReference type="SUPFAM" id="SSF54001">
    <property type="entry name" value="Cysteine proteinases"/>
    <property type="match status" value="1"/>
</dbReference>
<dbReference type="PANTHER" id="PTHR11786">
    <property type="entry name" value="N-HYDROXYARYLAMINE O-ACETYLTRANSFERASE"/>
    <property type="match status" value="1"/>
</dbReference>
<comment type="similarity">
    <text evidence="1 2">Belongs to the arylamine N-acetyltransferase family.</text>
</comment>
<dbReference type="RefSeq" id="WP_345397930.1">
    <property type="nucleotide sequence ID" value="NZ_BAABHG010000009.1"/>
</dbReference>
<accession>A0ABW5GHH4</accession>
<organism evidence="3 4">
    <name type="scientific">Amycolatopsis samaneae</name>
    <dbReference type="NCBI Taxonomy" id="664691"/>
    <lineage>
        <taxon>Bacteria</taxon>
        <taxon>Bacillati</taxon>
        <taxon>Actinomycetota</taxon>
        <taxon>Actinomycetes</taxon>
        <taxon>Pseudonocardiales</taxon>
        <taxon>Pseudonocardiaceae</taxon>
        <taxon>Amycolatopsis</taxon>
    </lineage>
</organism>
<evidence type="ECO:0000313" key="4">
    <source>
        <dbReference type="Proteomes" id="UP001597419"/>
    </source>
</evidence>
<evidence type="ECO:0000256" key="2">
    <source>
        <dbReference type="RuleBase" id="RU003452"/>
    </source>
</evidence>
<dbReference type="InterPro" id="IPR001447">
    <property type="entry name" value="Arylamine_N-AcTrfase"/>
</dbReference>
<dbReference type="PRINTS" id="PR01543">
    <property type="entry name" value="ANATRNSFRASE"/>
</dbReference>
<reference evidence="4" key="1">
    <citation type="journal article" date="2019" name="Int. J. Syst. Evol. Microbiol.">
        <title>The Global Catalogue of Microorganisms (GCM) 10K type strain sequencing project: providing services to taxonomists for standard genome sequencing and annotation.</title>
        <authorList>
            <consortium name="The Broad Institute Genomics Platform"/>
            <consortium name="The Broad Institute Genome Sequencing Center for Infectious Disease"/>
            <person name="Wu L."/>
            <person name="Ma J."/>
        </authorList>
    </citation>
    <scope>NUCLEOTIDE SEQUENCE [LARGE SCALE GENOMIC DNA]</scope>
    <source>
        <strain evidence="4">CGMCC 4.7643</strain>
    </source>
</reference>
<keyword evidence="4" id="KW-1185">Reference proteome</keyword>
<comment type="caution">
    <text evidence="3">The sequence shown here is derived from an EMBL/GenBank/DDBJ whole genome shotgun (WGS) entry which is preliminary data.</text>
</comment>
<dbReference type="Gene3D" id="2.40.128.150">
    <property type="entry name" value="Cysteine proteinases"/>
    <property type="match status" value="1"/>
</dbReference>
<dbReference type="EMBL" id="JBHUKU010000008">
    <property type="protein sequence ID" value="MFD2460329.1"/>
    <property type="molecule type" value="Genomic_DNA"/>
</dbReference>
<dbReference type="InterPro" id="IPR038765">
    <property type="entry name" value="Papain-like_cys_pep_sf"/>
</dbReference>
<name>A0ABW5GHH4_9PSEU</name>
<dbReference type="Gene3D" id="3.30.2140.10">
    <property type="entry name" value="Arylamine N-acetyltransferase"/>
    <property type="match status" value="1"/>
</dbReference>
<gene>
    <name evidence="3" type="ORF">ACFSYJ_17100</name>
</gene>
<dbReference type="Pfam" id="PF00797">
    <property type="entry name" value="Acetyltransf_2"/>
    <property type="match status" value="1"/>
</dbReference>
<sequence>MSTLAERTTEPDWHIDKVDVDAYLARLGTDRPRVPDARALRDLATAHVLAIPFENVDVLLGRHRGISLDVVQEKLVGRKRGGYCYEHAHLFAAAAERLGFPVRRIVARVQPRRPGPYTHMSLLVAAEGVWHLVDVGFGAGMLRPMPLVDGAVVDQAGWPHRLTHREGWWTLQKQDGDGWEDLHAFTPSASSPIDYEVYHHYTSTHPRSPFTGQLVVMRLEPGLSRQLVGHDLVVRRPDGTEEKTPVAPGELGATLRQLDVELTAEELAALLERY</sequence>